<dbReference type="EMBL" id="JACIBY010000005">
    <property type="protein sequence ID" value="MBB3838747.1"/>
    <property type="molecule type" value="Genomic_DNA"/>
</dbReference>
<proteinExistence type="predicted"/>
<organism evidence="2 3">
    <name type="scientific">Runella defluvii</name>
    <dbReference type="NCBI Taxonomy" id="370973"/>
    <lineage>
        <taxon>Bacteria</taxon>
        <taxon>Pseudomonadati</taxon>
        <taxon>Bacteroidota</taxon>
        <taxon>Cytophagia</taxon>
        <taxon>Cytophagales</taxon>
        <taxon>Spirosomataceae</taxon>
        <taxon>Runella</taxon>
    </lineage>
</organism>
<name>A0A7W5ZK22_9BACT</name>
<comment type="caution">
    <text evidence="2">The sequence shown here is derived from an EMBL/GenBank/DDBJ whole genome shotgun (WGS) entry which is preliminary data.</text>
</comment>
<feature type="chain" id="PRO_5030854324" description="GLPGLI family protein" evidence="1">
    <location>
        <begin position="24"/>
        <end position="242"/>
    </location>
</feature>
<sequence length="242" mass="28635">MSKLFLSFFLVSQLALTVLGQTAKVADTSPQKPITETLYQNATELSQHLYNGQRYHIYDSRSKDHQFFQVEDWRPGSFDYDGQHFENIPIMYDIVKDLVVIYYQGRSGLIQLQSERVSRFSYIDHHFVRIEQNKALGTTVPTGFYDFLYDGKTKVVARWTKQRQEQIESNRVNVYFLPKTFFYIQKEGEFHLVTSKKSALALFGEHKKELKKHLRDKRIKFRKNREEALITIAKHYDQLVHP</sequence>
<dbReference type="AlphaFoldDB" id="A0A7W5ZK22"/>
<evidence type="ECO:0000256" key="1">
    <source>
        <dbReference type="SAM" id="SignalP"/>
    </source>
</evidence>
<evidence type="ECO:0008006" key="4">
    <source>
        <dbReference type="Google" id="ProtNLM"/>
    </source>
</evidence>
<protein>
    <recommendedName>
        <fullName evidence="4">GLPGLI family protein</fullName>
    </recommendedName>
</protein>
<reference evidence="2 3" key="1">
    <citation type="submission" date="2020-08" db="EMBL/GenBank/DDBJ databases">
        <title>Genomic Encyclopedia of Type Strains, Phase IV (KMG-IV): sequencing the most valuable type-strain genomes for metagenomic binning, comparative biology and taxonomic classification.</title>
        <authorList>
            <person name="Goeker M."/>
        </authorList>
    </citation>
    <scope>NUCLEOTIDE SEQUENCE [LARGE SCALE GENOMIC DNA]</scope>
    <source>
        <strain evidence="2 3">DSM 17976</strain>
    </source>
</reference>
<feature type="signal peptide" evidence="1">
    <location>
        <begin position="1"/>
        <end position="23"/>
    </location>
</feature>
<dbReference type="Proteomes" id="UP000541352">
    <property type="component" value="Unassembled WGS sequence"/>
</dbReference>
<accession>A0A7W5ZK22</accession>
<gene>
    <name evidence="2" type="ORF">FHS57_002753</name>
</gene>
<evidence type="ECO:0000313" key="2">
    <source>
        <dbReference type="EMBL" id="MBB3838747.1"/>
    </source>
</evidence>
<evidence type="ECO:0000313" key="3">
    <source>
        <dbReference type="Proteomes" id="UP000541352"/>
    </source>
</evidence>
<keyword evidence="3" id="KW-1185">Reference proteome</keyword>
<dbReference type="RefSeq" id="WP_183974448.1">
    <property type="nucleotide sequence ID" value="NZ_JACIBY010000005.1"/>
</dbReference>
<keyword evidence="1" id="KW-0732">Signal</keyword>